<evidence type="ECO:0000259" key="2">
    <source>
        <dbReference type="Pfam" id="PF01467"/>
    </source>
</evidence>
<dbReference type="SUPFAM" id="SSF52374">
    <property type="entry name" value="Nucleotidylyl transferase"/>
    <property type="match status" value="1"/>
</dbReference>
<dbReference type="Gene3D" id="3.40.50.620">
    <property type="entry name" value="HUPs"/>
    <property type="match status" value="1"/>
</dbReference>
<dbReference type="InterPro" id="IPR004821">
    <property type="entry name" value="Cyt_trans-like"/>
</dbReference>
<organism evidence="3 4">
    <name type="scientific">Synechococcus phage S-SRM01</name>
    <dbReference type="NCBI Taxonomy" id="2781608"/>
    <lineage>
        <taxon>Viruses</taxon>
        <taxon>Duplodnaviria</taxon>
        <taxon>Heunggongvirae</taxon>
        <taxon>Uroviricota</taxon>
        <taxon>Caudoviricetes</taxon>
        <taxon>Pantevenvirales</taxon>
        <taxon>Kyanoviridae</taxon>
        <taxon>Serangoonvirus</taxon>
        <taxon>Serangoonvirus essarone</taxon>
    </lineage>
</organism>
<feature type="compositionally biased region" description="Basic and acidic residues" evidence="1">
    <location>
        <begin position="60"/>
        <end position="69"/>
    </location>
</feature>
<keyword evidence="3" id="KW-0808">Transferase</keyword>
<sequence>MKNFHQFITEATSASVQAKRLGLVGDGHGGWYNRATGEFEAKTVGGQLKYFNKRQVIGGKDPKQSEFEKNIPLGSSIPNQPAPQQEVPVEQQPPEEIPQEAPVATPPPVPKTNGTLTIAFGRFNPPTVGHQQLMDTAAMAAMEDGGDYIIVPSRSQDKKKNPLDPDTKISYMRKMFPDHSERIVNDKNFKTIFDVLKKAHNDGYANVRIVGGSDRVKEFERLSNDYNGQLYQFDMINVVSSGDRDPDSNKGVEGVSASRLRLAAAEGDFITFRSGLPVGIKTKEALQLFDLVRQGMGIQEIQQEGYNTWEIAPKFDSQSLRENYIDKNIFKVGTFVENLNTGLNGEIIRRGTNYLICVTENGMMFKSWIKDVKESYSEKHMDRMMRLPGKPNTLIGTLGAFKYAAMMTPGAIGTGMENIQSGGKPYGVNLINKNRKKVKG</sequence>
<reference evidence="3" key="1">
    <citation type="submission" date="2020-09" db="EMBL/GenBank/DDBJ databases">
        <authorList>
            <person name="Zhang D."/>
            <person name="Hatherill J.R."/>
            <person name="Ramirez J.F."/>
            <person name="Edinger B."/>
            <person name="Balarin R."/>
            <person name="Sullivan A."/>
            <person name="Humpal K.M."/>
            <person name="Guseva A."/>
            <person name="Butela K.A."/>
            <person name="Garlena R.A."/>
            <person name="Russell D.A."/>
            <person name="Pope W.H."/>
            <person name="Jacobs-Sera D."/>
            <person name="Hatfull G.F."/>
        </authorList>
    </citation>
    <scope>NUCLEOTIDE SEQUENCE</scope>
</reference>
<dbReference type="GeneID" id="77946428"/>
<feature type="compositionally biased region" description="Low complexity" evidence="1">
    <location>
        <begin position="82"/>
        <end position="103"/>
    </location>
</feature>
<keyword evidence="4" id="KW-1185">Reference proteome</keyword>
<dbReference type="RefSeq" id="YP_010670233.1">
    <property type="nucleotide sequence ID" value="NC_070963.1"/>
</dbReference>
<feature type="region of interest" description="Disordered" evidence="1">
    <location>
        <begin position="57"/>
        <end position="109"/>
    </location>
</feature>
<dbReference type="KEGG" id="vg:77946428"/>
<dbReference type="InterPro" id="IPR014729">
    <property type="entry name" value="Rossmann-like_a/b/a_fold"/>
</dbReference>
<evidence type="ECO:0000313" key="4">
    <source>
        <dbReference type="Proteomes" id="UP000664915"/>
    </source>
</evidence>
<accession>A0A879R209</accession>
<feature type="domain" description="Cytidyltransferase-like" evidence="2">
    <location>
        <begin position="118"/>
        <end position="220"/>
    </location>
</feature>
<evidence type="ECO:0000313" key="3">
    <source>
        <dbReference type="EMBL" id="QPX48223.1"/>
    </source>
</evidence>
<dbReference type="Pfam" id="PF01467">
    <property type="entry name" value="CTP_transf_like"/>
    <property type="match status" value="1"/>
</dbReference>
<dbReference type="GO" id="GO:0016740">
    <property type="term" value="F:transferase activity"/>
    <property type="evidence" value="ECO:0007669"/>
    <property type="project" value="UniProtKB-KW"/>
</dbReference>
<name>A0A879R209_9CAUD</name>
<proteinExistence type="predicted"/>
<evidence type="ECO:0000256" key="1">
    <source>
        <dbReference type="SAM" id="MobiDB-lite"/>
    </source>
</evidence>
<protein>
    <submittedName>
        <fullName evidence="3">Cytidyltransferase</fullName>
    </submittedName>
</protein>
<dbReference type="Proteomes" id="UP000664915">
    <property type="component" value="Segment"/>
</dbReference>
<dbReference type="EMBL" id="MW015081">
    <property type="protein sequence ID" value="QPX48223.1"/>
    <property type="molecule type" value="Genomic_DNA"/>
</dbReference>